<dbReference type="RefSeq" id="WP_146976957.1">
    <property type="nucleotide sequence ID" value="NZ_VOSL01000141.1"/>
</dbReference>
<proteinExistence type="predicted"/>
<comment type="caution">
    <text evidence="3">The sequence shown here is derived from an EMBL/GenBank/DDBJ whole genome shotgun (WGS) entry which is preliminary data.</text>
</comment>
<organism evidence="3 4">
    <name type="scientific">Lujinxingia vulgaris</name>
    <dbReference type="NCBI Taxonomy" id="2600176"/>
    <lineage>
        <taxon>Bacteria</taxon>
        <taxon>Deltaproteobacteria</taxon>
        <taxon>Bradymonadales</taxon>
        <taxon>Lujinxingiaceae</taxon>
        <taxon>Lujinxingia</taxon>
    </lineage>
</organism>
<evidence type="ECO:0000313" key="3">
    <source>
        <dbReference type="EMBL" id="TXD32041.1"/>
    </source>
</evidence>
<protein>
    <submittedName>
        <fullName evidence="3">Uncharacterized protein</fullName>
    </submittedName>
</protein>
<dbReference type="Proteomes" id="UP000321046">
    <property type="component" value="Unassembled WGS sequence"/>
</dbReference>
<sequence>MICEDMMMRPFNLLALVLMCCVSVACSGNEQDEDPIPVIDDTGPDAEPDTNPGDDCDGLSEGASRCDGAMIVTCTAGELQSASCGEGSTCDGGACICDNANDGVCPEGCSSDPDCNTTCVPECSGLDCGPDGCGGSCGTCDTGDYCNAGTCETFDPLCNDTCGPVGEAGGYANDGECDDVGEGGAGYCELGSDCSDCGARELPPIHCELNYNDDCPVGQRCDCDETSGECICEVGARGTAGPGEACTDTHDCESGLCFDEQCSARCDTGADCPSEMPSCNFLGYCAPDACEPSCDGLTCGDDGCGGSCGSCGDGDICTDGACVSGDDEAIFCLASGHCTSDQVCLLSLSTSGVTSVCKSDDDPIAERVFEASEKGQGYLHIGCDDDTDCDAGERCKWGVYSTYCADDDSNRIACNTDAPQPQCGSGNRCCPRSSFTRGELYEELNLGICYPNTMACP</sequence>
<feature type="compositionally biased region" description="Acidic residues" evidence="1">
    <location>
        <begin position="42"/>
        <end position="54"/>
    </location>
</feature>
<keyword evidence="2" id="KW-0732">Signal</keyword>
<accession>A0A5C6X1D2</accession>
<feature type="chain" id="PRO_5022860211" evidence="2">
    <location>
        <begin position="28"/>
        <end position="457"/>
    </location>
</feature>
<evidence type="ECO:0000256" key="2">
    <source>
        <dbReference type="SAM" id="SignalP"/>
    </source>
</evidence>
<feature type="region of interest" description="Disordered" evidence="1">
    <location>
        <begin position="33"/>
        <end position="54"/>
    </location>
</feature>
<gene>
    <name evidence="3" type="ORF">FRC96_19250</name>
</gene>
<dbReference type="AlphaFoldDB" id="A0A5C6X1D2"/>
<dbReference type="EMBL" id="VOSL01000141">
    <property type="protein sequence ID" value="TXD32041.1"/>
    <property type="molecule type" value="Genomic_DNA"/>
</dbReference>
<reference evidence="3 4" key="1">
    <citation type="submission" date="2019-08" db="EMBL/GenBank/DDBJ databases">
        <title>Bradymonadales sp. TMQ2.</title>
        <authorList>
            <person name="Liang Q."/>
        </authorList>
    </citation>
    <scope>NUCLEOTIDE SEQUENCE [LARGE SCALE GENOMIC DNA]</scope>
    <source>
        <strain evidence="3 4">TMQ2</strain>
    </source>
</reference>
<evidence type="ECO:0000256" key="1">
    <source>
        <dbReference type="SAM" id="MobiDB-lite"/>
    </source>
</evidence>
<feature type="signal peptide" evidence="2">
    <location>
        <begin position="1"/>
        <end position="27"/>
    </location>
</feature>
<name>A0A5C6X1D2_9DELT</name>
<dbReference type="OrthoDB" id="5290391at2"/>
<evidence type="ECO:0000313" key="4">
    <source>
        <dbReference type="Proteomes" id="UP000321046"/>
    </source>
</evidence>